<dbReference type="EMBL" id="UINC01084879">
    <property type="protein sequence ID" value="SVC31922.1"/>
    <property type="molecule type" value="Genomic_DNA"/>
</dbReference>
<sequence>MENFIISGGKEGMANQNSAQGDFFLIIADVENGLDESVSGEFASAFSLDPEIAGQILKSTPIVFAQNLNKKEVKAISPKLKELSEKGIEFRVTARTPKKTPKINWPVRPQFTAGGSASSNGLAFEWNNNAFICPGCNETFLFRRLGKLNFEQAAVSTPVPTQAVAAAP</sequence>
<name>A0A382L9T1_9ZZZZ</name>
<accession>A0A382L9T1</accession>
<proteinExistence type="predicted"/>
<gene>
    <name evidence="1" type="ORF">METZ01_LOCUS284776</name>
</gene>
<dbReference type="AlphaFoldDB" id="A0A382L9T1"/>
<reference evidence="1" key="1">
    <citation type="submission" date="2018-05" db="EMBL/GenBank/DDBJ databases">
        <authorList>
            <person name="Lanie J.A."/>
            <person name="Ng W.-L."/>
            <person name="Kazmierczak K.M."/>
            <person name="Andrzejewski T.M."/>
            <person name="Davidsen T.M."/>
            <person name="Wayne K.J."/>
            <person name="Tettelin H."/>
            <person name="Glass J.I."/>
            <person name="Rusch D."/>
            <person name="Podicherti R."/>
            <person name="Tsui H.-C.T."/>
            <person name="Winkler M.E."/>
        </authorList>
    </citation>
    <scope>NUCLEOTIDE SEQUENCE</scope>
</reference>
<evidence type="ECO:0000313" key="1">
    <source>
        <dbReference type="EMBL" id="SVC31922.1"/>
    </source>
</evidence>
<organism evidence="1">
    <name type="scientific">marine metagenome</name>
    <dbReference type="NCBI Taxonomy" id="408172"/>
    <lineage>
        <taxon>unclassified sequences</taxon>
        <taxon>metagenomes</taxon>
        <taxon>ecological metagenomes</taxon>
    </lineage>
</organism>
<feature type="non-terminal residue" evidence="1">
    <location>
        <position position="168"/>
    </location>
</feature>
<protein>
    <submittedName>
        <fullName evidence="1">Uncharacterized protein</fullName>
    </submittedName>
</protein>